<accession>K1XIX5</accession>
<dbReference type="Pfam" id="PF01883">
    <property type="entry name" value="FeS_assembly_P"/>
    <property type="match status" value="1"/>
</dbReference>
<dbReference type="SUPFAM" id="SSF117916">
    <property type="entry name" value="Fe-S cluster assembly (FSCA) domain-like"/>
    <property type="match status" value="1"/>
</dbReference>
<organism evidence="2">
    <name type="scientific">uncultured bacterium</name>
    <name type="common">gcode 4</name>
    <dbReference type="NCBI Taxonomy" id="1234023"/>
    <lineage>
        <taxon>Bacteria</taxon>
        <taxon>environmental samples</taxon>
    </lineage>
</organism>
<feature type="domain" description="MIP18 family-like" evidence="1">
    <location>
        <begin position="12"/>
        <end position="81"/>
    </location>
</feature>
<dbReference type="InterPro" id="IPR034904">
    <property type="entry name" value="FSCA_dom_sf"/>
</dbReference>
<evidence type="ECO:0000259" key="1">
    <source>
        <dbReference type="Pfam" id="PF01883"/>
    </source>
</evidence>
<protein>
    <submittedName>
        <fullName evidence="2">Fes assembly suf system protein</fullName>
    </submittedName>
</protein>
<dbReference type="PANTHER" id="PTHR42831">
    <property type="entry name" value="FE-S PROTEIN MATURATION AUXILIARY FACTOR YITW"/>
    <property type="match status" value="1"/>
</dbReference>
<name>K1XIX5_9BACT</name>
<dbReference type="InterPro" id="IPR002744">
    <property type="entry name" value="MIP18-like"/>
</dbReference>
<dbReference type="AlphaFoldDB" id="K1XIX5"/>
<gene>
    <name evidence="2" type="ORF">ACD_80C00118G0025</name>
</gene>
<reference evidence="2" key="1">
    <citation type="journal article" date="2012" name="Science">
        <title>Fermentation, hydrogen, and sulfur metabolism in multiple uncultivated bacterial phyla.</title>
        <authorList>
            <person name="Wrighton K.C."/>
            <person name="Thomas B.C."/>
            <person name="Sharon I."/>
            <person name="Miller C.S."/>
            <person name="Castelle C.J."/>
            <person name="VerBerkmoes N.C."/>
            <person name="Wilkins M.J."/>
            <person name="Hettich R.L."/>
            <person name="Lipton M.S."/>
            <person name="Williams K.H."/>
            <person name="Long P.E."/>
            <person name="Banfield J.F."/>
        </authorList>
    </citation>
    <scope>NUCLEOTIDE SEQUENCE [LARGE SCALE GENOMIC DNA]</scope>
</reference>
<comment type="caution">
    <text evidence="2">The sequence shown here is derived from an EMBL/GenBank/DDBJ whole genome shotgun (WGS) entry which is preliminary data.</text>
</comment>
<sequence length="106" mass="12502">MTSQISKTVHLIEEKLKTVYDPEFPMIDIYTLWLIYDVKFLPKEKKVHILMTFTTPFCPMADMLQEMIKNAVLEVVPDATVDLEITFEPTWTQAMIKDPDLQRMFM</sequence>
<dbReference type="InterPro" id="IPR052339">
    <property type="entry name" value="Fe-S_Maturation_MIP18"/>
</dbReference>
<dbReference type="EMBL" id="AMFJ01036125">
    <property type="protein sequence ID" value="EKD25116.1"/>
    <property type="molecule type" value="Genomic_DNA"/>
</dbReference>
<dbReference type="Gene3D" id="3.30.300.130">
    <property type="entry name" value="Fe-S cluster assembly (FSCA)"/>
    <property type="match status" value="1"/>
</dbReference>
<dbReference type="PANTHER" id="PTHR42831:SF1">
    <property type="entry name" value="FE-S PROTEIN MATURATION AUXILIARY FACTOR YITW"/>
    <property type="match status" value="1"/>
</dbReference>
<evidence type="ECO:0000313" key="2">
    <source>
        <dbReference type="EMBL" id="EKD25116.1"/>
    </source>
</evidence>
<proteinExistence type="predicted"/>